<sequence>MNAISVSVIIPIYNTEKFLSETIESVLSQSFDDFELILVNDGSTDNSGIICENYLKKDNRIQYFIQENSGVSVARNLGLSKAYGEYVFFLDSDDILDSEFLKTSYEAAKNQNSYITIVGKEFCKRLPNVSALPTCAQFLKMDFLKKHLDIRFPEHIQPCEDGLFSHQLIALTQEIGTNPHGIYHYRHHENQNHLKINEDCWKVIHQIPVWFDILYEFYTKNNLFKSHALHLALFVEHEPFELRYLSMSLNKEQKTFLLDLIKKFMLKVLPYLSDADKQLLRQPFLYFINSNDVSDFDQFYSDYIKRKRAKKKFYLFMIKLLPVKNVRRKLRKKINDNFNQ</sequence>
<reference evidence="5" key="1">
    <citation type="submission" date="2023-07" db="EMBL/GenBank/DDBJ databases">
        <title>Chryseobacterium sp. strain PBS4-4 Genome sequencing and assembly.</title>
        <authorList>
            <person name="Jung Y."/>
        </authorList>
    </citation>
    <scope>NUCLEOTIDE SEQUENCE [LARGE SCALE GENOMIC DNA]</scope>
    <source>
        <strain evidence="5">PBS4-4</strain>
    </source>
</reference>
<evidence type="ECO:0000256" key="2">
    <source>
        <dbReference type="ARBA" id="ARBA00022679"/>
    </source>
</evidence>
<dbReference type="RefSeq" id="WP_263003858.1">
    <property type="nucleotide sequence ID" value="NZ_JAOTEM010000003.1"/>
</dbReference>
<dbReference type="PANTHER" id="PTHR22916:SF51">
    <property type="entry name" value="GLYCOSYLTRANSFERASE EPSH-RELATED"/>
    <property type="match status" value="1"/>
</dbReference>
<dbReference type="Gene3D" id="3.90.550.10">
    <property type="entry name" value="Spore Coat Polysaccharide Biosynthesis Protein SpsA, Chain A"/>
    <property type="match status" value="1"/>
</dbReference>
<evidence type="ECO:0000313" key="5">
    <source>
        <dbReference type="Proteomes" id="UP001208649"/>
    </source>
</evidence>
<keyword evidence="5" id="KW-1185">Reference proteome</keyword>
<organism evidence="4 5">
    <name type="scientific">Chryseobacterium edaphi</name>
    <dbReference type="NCBI Taxonomy" id="2976532"/>
    <lineage>
        <taxon>Bacteria</taxon>
        <taxon>Pseudomonadati</taxon>
        <taxon>Bacteroidota</taxon>
        <taxon>Flavobacteriia</taxon>
        <taxon>Flavobacteriales</taxon>
        <taxon>Weeksellaceae</taxon>
        <taxon>Chryseobacterium group</taxon>
        <taxon>Chryseobacterium</taxon>
    </lineage>
</organism>
<dbReference type="CDD" id="cd00761">
    <property type="entry name" value="Glyco_tranf_GTA_type"/>
    <property type="match status" value="1"/>
</dbReference>
<dbReference type="EMBL" id="JAOTEM010000003">
    <property type="protein sequence ID" value="MCU7618344.1"/>
    <property type="molecule type" value="Genomic_DNA"/>
</dbReference>
<protein>
    <submittedName>
        <fullName evidence="4">Glycosyltransferase family 2 protein</fullName>
    </submittedName>
</protein>
<keyword evidence="2" id="KW-0808">Transferase</keyword>
<name>A0ABT2W8N9_9FLAO</name>
<evidence type="ECO:0000256" key="1">
    <source>
        <dbReference type="ARBA" id="ARBA00022676"/>
    </source>
</evidence>
<feature type="domain" description="Glycosyltransferase 2-like" evidence="3">
    <location>
        <begin position="7"/>
        <end position="124"/>
    </location>
</feature>
<dbReference type="InterPro" id="IPR001173">
    <property type="entry name" value="Glyco_trans_2-like"/>
</dbReference>
<evidence type="ECO:0000259" key="3">
    <source>
        <dbReference type="Pfam" id="PF00535"/>
    </source>
</evidence>
<dbReference type="Pfam" id="PF00535">
    <property type="entry name" value="Glycos_transf_2"/>
    <property type="match status" value="1"/>
</dbReference>
<dbReference type="Proteomes" id="UP001208649">
    <property type="component" value="Unassembled WGS sequence"/>
</dbReference>
<comment type="caution">
    <text evidence="4">The sequence shown here is derived from an EMBL/GenBank/DDBJ whole genome shotgun (WGS) entry which is preliminary data.</text>
</comment>
<dbReference type="SUPFAM" id="SSF53448">
    <property type="entry name" value="Nucleotide-diphospho-sugar transferases"/>
    <property type="match status" value="1"/>
</dbReference>
<keyword evidence="1" id="KW-0328">Glycosyltransferase</keyword>
<evidence type="ECO:0000313" key="4">
    <source>
        <dbReference type="EMBL" id="MCU7618344.1"/>
    </source>
</evidence>
<accession>A0ABT2W8N9</accession>
<proteinExistence type="predicted"/>
<gene>
    <name evidence="4" type="ORF">NZ698_14180</name>
</gene>
<dbReference type="PANTHER" id="PTHR22916">
    <property type="entry name" value="GLYCOSYLTRANSFERASE"/>
    <property type="match status" value="1"/>
</dbReference>
<dbReference type="InterPro" id="IPR029044">
    <property type="entry name" value="Nucleotide-diphossugar_trans"/>
</dbReference>